<dbReference type="AlphaFoldDB" id="A0A517SZW8"/>
<reference evidence="3 4" key="1">
    <citation type="submission" date="2019-02" db="EMBL/GenBank/DDBJ databases">
        <title>Deep-cultivation of Planctomycetes and their phenomic and genomic characterization uncovers novel biology.</title>
        <authorList>
            <person name="Wiegand S."/>
            <person name="Jogler M."/>
            <person name="Boedeker C."/>
            <person name="Pinto D."/>
            <person name="Vollmers J."/>
            <person name="Rivas-Marin E."/>
            <person name="Kohn T."/>
            <person name="Peeters S.H."/>
            <person name="Heuer A."/>
            <person name="Rast P."/>
            <person name="Oberbeckmann S."/>
            <person name="Bunk B."/>
            <person name="Jeske O."/>
            <person name="Meyerdierks A."/>
            <person name="Storesund J.E."/>
            <person name="Kallscheuer N."/>
            <person name="Luecker S."/>
            <person name="Lage O.M."/>
            <person name="Pohl T."/>
            <person name="Merkel B.J."/>
            <person name="Hornburger P."/>
            <person name="Mueller R.-W."/>
            <person name="Bruemmer F."/>
            <person name="Labrenz M."/>
            <person name="Spormann A.M."/>
            <person name="Op den Camp H."/>
            <person name="Overmann J."/>
            <person name="Amann R."/>
            <person name="Jetten M.S.M."/>
            <person name="Mascher T."/>
            <person name="Medema M.H."/>
            <person name="Devos D.P."/>
            <person name="Kaster A.-K."/>
            <person name="Ovreas L."/>
            <person name="Rohde M."/>
            <person name="Galperin M.Y."/>
            <person name="Jogler C."/>
        </authorList>
    </citation>
    <scope>NUCLEOTIDE SEQUENCE [LARGE SCALE GENOMIC DNA]</scope>
    <source>
        <strain evidence="3 4">SV_7m_r</strain>
    </source>
</reference>
<gene>
    <name evidence="3" type="ORF">SV7mr_42330</name>
</gene>
<dbReference type="Proteomes" id="UP000315003">
    <property type="component" value="Chromosome"/>
</dbReference>
<feature type="compositionally biased region" description="Acidic residues" evidence="1">
    <location>
        <begin position="53"/>
        <end position="71"/>
    </location>
</feature>
<name>A0A517SZW8_9BACT</name>
<feature type="region of interest" description="Disordered" evidence="1">
    <location>
        <begin position="28"/>
        <end position="71"/>
    </location>
</feature>
<evidence type="ECO:0000313" key="4">
    <source>
        <dbReference type="Proteomes" id="UP000315003"/>
    </source>
</evidence>
<evidence type="ECO:0000256" key="1">
    <source>
        <dbReference type="SAM" id="MobiDB-lite"/>
    </source>
</evidence>
<keyword evidence="4" id="KW-1185">Reference proteome</keyword>
<feature type="chain" id="PRO_5021945897" description="Secreted protein" evidence="2">
    <location>
        <begin position="27"/>
        <end position="71"/>
    </location>
</feature>
<sequence length="71" mass="7478" precursor="true">MKTPFSLHCFRSIVLLLLGTGLLISAGCGKDNTPTAPAPGSVADFVKENPNTGEEDEELTDEDEAEAGEVE</sequence>
<organism evidence="3 4">
    <name type="scientific">Stieleria bergensis</name>
    <dbReference type="NCBI Taxonomy" id="2528025"/>
    <lineage>
        <taxon>Bacteria</taxon>
        <taxon>Pseudomonadati</taxon>
        <taxon>Planctomycetota</taxon>
        <taxon>Planctomycetia</taxon>
        <taxon>Pirellulales</taxon>
        <taxon>Pirellulaceae</taxon>
        <taxon>Stieleria</taxon>
    </lineage>
</organism>
<evidence type="ECO:0000256" key="2">
    <source>
        <dbReference type="SAM" id="SignalP"/>
    </source>
</evidence>
<keyword evidence="2" id="KW-0732">Signal</keyword>
<dbReference type="RefSeq" id="WP_145275942.1">
    <property type="nucleotide sequence ID" value="NZ_CP036272.1"/>
</dbReference>
<evidence type="ECO:0008006" key="5">
    <source>
        <dbReference type="Google" id="ProtNLM"/>
    </source>
</evidence>
<dbReference type="PROSITE" id="PS51257">
    <property type="entry name" value="PROKAR_LIPOPROTEIN"/>
    <property type="match status" value="1"/>
</dbReference>
<protein>
    <recommendedName>
        <fullName evidence="5">Secreted protein</fullName>
    </recommendedName>
</protein>
<evidence type="ECO:0000313" key="3">
    <source>
        <dbReference type="EMBL" id="QDT61694.1"/>
    </source>
</evidence>
<feature type="signal peptide" evidence="2">
    <location>
        <begin position="1"/>
        <end position="26"/>
    </location>
</feature>
<accession>A0A517SZW8</accession>
<proteinExistence type="predicted"/>
<dbReference type="EMBL" id="CP036272">
    <property type="protein sequence ID" value="QDT61694.1"/>
    <property type="molecule type" value="Genomic_DNA"/>
</dbReference>